<evidence type="ECO:0000259" key="6">
    <source>
        <dbReference type="PROSITE" id="PS51007"/>
    </source>
</evidence>
<feature type="transmembrane region" description="Helical" evidence="5">
    <location>
        <begin position="15"/>
        <end position="42"/>
    </location>
</feature>
<evidence type="ECO:0000313" key="8">
    <source>
        <dbReference type="Proteomes" id="UP001236507"/>
    </source>
</evidence>
<keyword evidence="5" id="KW-0472">Membrane</keyword>
<proteinExistence type="predicted"/>
<evidence type="ECO:0000256" key="3">
    <source>
        <dbReference type="ARBA" id="ARBA00023004"/>
    </source>
</evidence>
<keyword evidence="5" id="KW-0812">Transmembrane</keyword>
<feature type="domain" description="Cytochrome c" evidence="6">
    <location>
        <begin position="372"/>
        <end position="453"/>
    </location>
</feature>
<evidence type="ECO:0000256" key="1">
    <source>
        <dbReference type="ARBA" id="ARBA00022617"/>
    </source>
</evidence>
<keyword evidence="8" id="KW-1185">Reference proteome</keyword>
<dbReference type="RefSeq" id="WP_283343344.1">
    <property type="nucleotide sequence ID" value="NZ_JASHIF010000002.1"/>
</dbReference>
<protein>
    <submittedName>
        <fullName evidence="7">Cytochrome c</fullName>
    </submittedName>
</protein>
<keyword evidence="1 4" id="KW-0349">Heme</keyword>
<dbReference type="Gene3D" id="1.10.760.10">
    <property type="entry name" value="Cytochrome c-like domain"/>
    <property type="match status" value="1"/>
</dbReference>
<feature type="transmembrane region" description="Helical" evidence="5">
    <location>
        <begin position="189"/>
        <end position="212"/>
    </location>
</feature>
<dbReference type="PROSITE" id="PS51007">
    <property type="entry name" value="CYTC"/>
    <property type="match status" value="1"/>
</dbReference>
<feature type="transmembrane region" description="Helical" evidence="5">
    <location>
        <begin position="272"/>
        <end position="295"/>
    </location>
</feature>
<keyword evidence="5" id="KW-1133">Transmembrane helix</keyword>
<dbReference type="InterPro" id="IPR036909">
    <property type="entry name" value="Cyt_c-like_dom_sf"/>
</dbReference>
<evidence type="ECO:0000256" key="5">
    <source>
        <dbReference type="SAM" id="Phobius"/>
    </source>
</evidence>
<evidence type="ECO:0000256" key="2">
    <source>
        <dbReference type="ARBA" id="ARBA00022723"/>
    </source>
</evidence>
<organism evidence="7 8">
    <name type="scientific">Flectobacillus roseus</name>
    <dbReference type="NCBI Taxonomy" id="502259"/>
    <lineage>
        <taxon>Bacteria</taxon>
        <taxon>Pseudomonadati</taxon>
        <taxon>Bacteroidota</taxon>
        <taxon>Cytophagia</taxon>
        <taxon>Cytophagales</taxon>
        <taxon>Flectobacillaceae</taxon>
        <taxon>Flectobacillus</taxon>
    </lineage>
</organism>
<gene>
    <name evidence="7" type="ORF">QM524_02545</name>
</gene>
<dbReference type="InterPro" id="IPR009056">
    <property type="entry name" value="Cyt_c-like_dom"/>
</dbReference>
<name>A0ABT6Y3D0_9BACT</name>
<feature type="transmembrane region" description="Helical" evidence="5">
    <location>
        <begin position="233"/>
        <end position="252"/>
    </location>
</feature>
<keyword evidence="2 4" id="KW-0479">Metal-binding</keyword>
<feature type="transmembrane region" description="Helical" evidence="5">
    <location>
        <begin position="148"/>
        <end position="169"/>
    </location>
</feature>
<dbReference type="Pfam" id="PF13442">
    <property type="entry name" value="Cytochrome_CBB3"/>
    <property type="match status" value="1"/>
</dbReference>
<sequence length="467" mass="52518">MDFPIFHLDFMGDRLLIAIIAVLHVLINHGLAVGFIPLVTWIEYLGFKKGGQNAIVNNEWDQLAYRLMTVAFIITTTIGAMTGVGIWFASSLVNPASIGSLIRVFYGAWFVEWIVFVTEVVLILLYYLSWKRSLVSIEAKAKHIKLGVALSIFSWITMSIIVSILGFMMDTGSWVENKTFIAGFTNPIYIPQLSFRTPLAALMAGALGLFLTKLFTKNGSDFQKASTKKIAQWMLLTLPFMLIGALAYYFKIPELMIGNLPVAVGTMDFQSWYDLLVKFIFGALTTVLLVAGVIFFKPNFKIPTAVYILPVIGMLGFAGIFERIREFIRKPYVIGNYMYSNTLRKDEYPLFKRDGVLAHATYSPVKEVTDENKLVAGEQVFMISCSRCHTTHGINSVVDKFVNMYSLKAGEKLNGDLMKNYIKHIENARYFMPPFPGNEAELGALVEYIKHLQEDGTPIDNQATSMR</sequence>
<feature type="transmembrane region" description="Helical" evidence="5">
    <location>
        <begin position="302"/>
        <end position="321"/>
    </location>
</feature>
<keyword evidence="3 4" id="KW-0408">Iron</keyword>
<feature type="transmembrane region" description="Helical" evidence="5">
    <location>
        <begin position="108"/>
        <end position="128"/>
    </location>
</feature>
<comment type="caution">
    <text evidence="7">The sequence shown here is derived from an EMBL/GenBank/DDBJ whole genome shotgun (WGS) entry which is preliminary data.</text>
</comment>
<reference evidence="7 8" key="1">
    <citation type="submission" date="2023-05" db="EMBL/GenBank/DDBJ databases">
        <title>Novel species of genus Flectobacillus isolated from stream in China.</title>
        <authorList>
            <person name="Lu H."/>
        </authorList>
    </citation>
    <scope>NUCLEOTIDE SEQUENCE [LARGE SCALE GENOMIC DNA]</scope>
    <source>
        <strain evidence="7 8">KCTC 42575</strain>
    </source>
</reference>
<accession>A0ABT6Y3D0</accession>
<evidence type="ECO:0000256" key="4">
    <source>
        <dbReference type="PROSITE-ProRule" id="PRU00433"/>
    </source>
</evidence>
<dbReference type="SUPFAM" id="SSF46626">
    <property type="entry name" value="Cytochrome c"/>
    <property type="match status" value="1"/>
</dbReference>
<dbReference type="Proteomes" id="UP001236507">
    <property type="component" value="Unassembled WGS sequence"/>
</dbReference>
<feature type="transmembrane region" description="Helical" evidence="5">
    <location>
        <begin position="63"/>
        <end position="88"/>
    </location>
</feature>
<evidence type="ECO:0000313" key="7">
    <source>
        <dbReference type="EMBL" id="MDI9858079.1"/>
    </source>
</evidence>
<dbReference type="EMBL" id="JASHIF010000002">
    <property type="protein sequence ID" value="MDI9858079.1"/>
    <property type="molecule type" value="Genomic_DNA"/>
</dbReference>